<dbReference type="FunFam" id="3.30.160.60:FF:000190">
    <property type="entry name" value="C2H2 finger domain protein"/>
    <property type="match status" value="1"/>
</dbReference>
<keyword evidence="3" id="KW-0677">Repeat</keyword>
<gene>
    <name evidence="10" type="ORF">EPUS_05737</name>
</gene>
<dbReference type="HOGENOM" id="CLU_019787_0_0_1"/>
<evidence type="ECO:0000313" key="11">
    <source>
        <dbReference type="Proteomes" id="UP000019373"/>
    </source>
</evidence>
<dbReference type="GO" id="GO:0006351">
    <property type="term" value="P:DNA-templated transcription"/>
    <property type="evidence" value="ECO:0007669"/>
    <property type="project" value="InterPro"/>
</dbReference>
<dbReference type="InterPro" id="IPR036236">
    <property type="entry name" value="Znf_C2H2_sf"/>
</dbReference>
<evidence type="ECO:0000256" key="4">
    <source>
        <dbReference type="ARBA" id="ARBA00022771"/>
    </source>
</evidence>
<dbReference type="PROSITE" id="PS00028">
    <property type="entry name" value="ZINC_FINGER_C2H2_1"/>
    <property type="match status" value="2"/>
</dbReference>
<dbReference type="GeneID" id="19240685"/>
<evidence type="ECO:0000256" key="6">
    <source>
        <dbReference type="ARBA" id="ARBA00023242"/>
    </source>
</evidence>
<evidence type="ECO:0000256" key="8">
    <source>
        <dbReference type="SAM" id="MobiDB-lite"/>
    </source>
</evidence>
<name>U1GAI2_ENDPU</name>
<dbReference type="Gene3D" id="3.30.160.60">
    <property type="entry name" value="Classic Zinc Finger"/>
    <property type="match status" value="2"/>
</dbReference>
<protein>
    <recommendedName>
        <fullName evidence="9">C2H2-type domain-containing protein</fullName>
    </recommendedName>
</protein>
<keyword evidence="6" id="KW-0539">Nucleus</keyword>
<dbReference type="OrthoDB" id="9411774at2759"/>
<evidence type="ECO:0000256" key="3">
    <source>
        <dbReference type="ARBA" id="ARBA00022737"/>
    </source>
</evidence>
<evidence type="ECO:0000256" key="2">
    <source>
        <dbReference type="ARBA" id="ARBA00022723"/>
    </source>
</evidence>
<organism evidence="10 11">
    <name type="scientific">Endocarpon pusillum (strain Z07020 / HMAS-L-300199)</name>
    <name type="common">Lichen-forming fungus</name>
    <dbReference type="NCBI Taxonomy" id="1263415"/>
    <lineage>
        <taxon>Eukaryota</taxon>
        <taxon>Fungi</taxon>
        <taxon>Dikarya</taxon>
        <taxon>Ascomycota</taxon>
        <taxon>Pezizomycotina</taxon>
        <taxon>Eurotiomycetes</taxon>
        <taxon>Chaetothyriomycetidae</taxon>
        <taxon>Verrucariales</taxon>
        <taxon>Verrucariaceae</taxon>
        <taxon>Endocarpon</taxon>
    </lineage>
</organism>
<feature type="region of interest" description="Disordered" evidence="8">
    <location>
        <begin position="1"/>
        <end position="25"/>
    </location>
</feature>
<proteinExistence type="predicted"/>
<dbReference type="Pfam" id="PF04082">
    <property type="entry name" value="Fungal_trans"/>
    <property type="match status" value="1"/>
</dbReference>
<dbReference type="AlphaFoldDB" id="U1GAI2"/>
<keyword evidence="5" id="KW-0862">Zinc</keyword>
<dbReference type="CDD" id="cd12148">
    <property type="entry name" value="fungal_TF_MHR"/>
    <property type="match status" value="1"/>
</dbReference>
<dbReference type="OMA" id="FNAKAMY"/>
<dbReference type="GO" id="GO:0008270">
    <property type="term" value="F:zinc ion binding"/>
    <property type="evidence" value="ECO:0007669"/>
    <property type="project" value="UniProtKB-KW"/>
</dbReference>
<dbReference type="RefSeq" id="XP_007805660.1">
    <property type="nucleotide sequence ID" value="XM_007807469.1"/>
</dbReference>
<evidence type="ECO:0000256" key="1">
    <source>
        <dbReference type="ARBA" id="ARBA00004123"/>
    </source>
</evidence>
<accession>U1GAI2</accession>
<dbReference type="eggNOG" id="KOG1721">
    <property type="taxonomic scope" value="Eukaryota"/>
</dbReference>
<keyword evidence="11" id="KW-1185">Reference proteome</keyword>
<dbReference type="GO" id="GO:0000978">
    <property type="term" value="F:RNA polymerase II cis-regulatory region sequence-specific DNA binding"/>
    <property type="evidence" value="ECO:0007669"/>
    <property type="project" value="InterPro"/>
</dbReference>
<feature type="domain" description="C2H2-type" evidence="9">
    <location>
        <begin position="54"/>
        <end position="82"/>
    </location>
</feature>
<feature type="region of interest" description="Disordered" evidence="8">
    <location>
        <begin position="192"/>
        <end position="214"/>
    </location>
</feature>
<evidence type="ECO:0000256" key="5">
    <source>
        <dbReference type="ARBA" id="ARBA00022833"/>
    </source>
</evidence>
<feature type="region of interest" description="Disordered" evidence="8">
    <location>
        <begin position="80"/>
        <end position="112"/>
    </location>
</feature>
<comment type="subcellular location">
    <subcellularLocation>
        <location evidence="1">Nucleus</location>
    </subcellularLocation>
</comment>
<dbReference type="Proteomes" id="UP000019373">
    <property type="component" value="Unassembled WGS sequence"/>
</dbReference>
<sequence>MATSDPSTSTSNPSPRKPASAPEKKYKCQFCNRAFSRSEHRSRHERSHTKERPFKCAKCRSTFVRRDLLLRHDRTVHAKDGGVPLVSEGRKRGGTKSSPTEGPSKPSINVDPGTLEQIEASSDGMVDLETAAMLMTNFQHKAAAAANGHLNDAENSLPTYSPDRGSMLEPSIEYLSGAATLPQMPWDTFMSQAPQDHKSHSMSSSMSSQDTSMSQQPFVNMGTIQPHQTQLPPIMERQSSLNSALAPTFPSLTDSFPVSGSPTPNALSPFPSMTGPVSPVNYRRSPGPSQALTLPKAPQVADENERNAIAAQIVNEDIDLPPTDAINQHLSTYFNLFHHHLPFLHPESFTPGIVEPALLLAVLSIGALYNFDPAQAYLLHHGSKKLVNQFLQNKDNFDSRKCPLWTMQSTLLNMIFESWSGGPGGLEWACSIKSLLANMVAGNKYELKLRTDARGGVPPSHQEWIEDEGCRRTYFAVYIFFGMLTLTFNHTPAISFNEFDSLELPSSESLWNLETSDEDSWREIFSASTFVTVREAHDSLFRGECTRYSAFATRIMINALFLEVWNLKRSFETLQDVVLEWKIRIALETWERSLDLCEPETIVVPLSTPHKSHPLIFNAMAVYRNTRARLEVDLKSVQEALRYHNSYEVAAAMTVAREGVKRSEEMLKVIEQCFECIEIVALQGINWVTKTSATNWSVEHPLCGMDLMVILSLWLYRLETDDEPATDDEIAMYNKIRNLFDDDAVEMYGSKLSSTVARVWGTMLDGVVVWGISKLMGESFKLHSQALIGYEDEIMPDPTNGMASLPDQGLMPLEAAY</sequence>
<dbReference type="GO" id="GO:0000981">
    <property type="term" value="F:DNA-binding transcription factor activity, RNA polymerase II-specific"/>
    <property type="evidence" value="ECO:0007669"/>
    <property type="project" value="InterPro"/>
</dbReference>
<dbReference type="InterPro" id="IPR013087">
    <property type="entry name" value="Znf_C2H2_type"/>
</dbReference>
<dbReference type="GO" id="GO:0000785">
    <property type="term" value="C:chromatin"/>
    <property type="evidence" value="ECO:0007669"/>
    <property type="project" value="TreeGrafter"/>
</dbReference>
<dbReference type="PANTHER" id="PTHR40626:SF8">
    <property type="entry name" value="C2H2 FINGER DOMAIN TRANSCRIPTION FACTOR (EUROFUNG)-RELATED"/>
    <property type="match status" value="1"/>
</dbReference>
<keyword evidence="2" id="KW-0479">Metal-binding</keyword>
<evidence type="ECO:0000313" key="10">
    <source>
        <dbReference type="EMBL" id="ERF68676.1"/>
    </source>
</evidence>
<dbReference type="PROSITE" id="PS50157">
    <property type="entry name" value="ZINC_FINGER_C2H2_2"/>
    <property type="match status" value="2"/>
</dbReference>
<feature type="domain" description="C2H2-type" evidence="9">
    <location>
        <begin position="26"/>
        <end position="53"/>
    </location>
</feature>
<feature type="compositionally biased region" description="Low complexity" evidence="8">
    <location>
        <begin position="1"/>
        <end position="14"/>
    </location>
</feature>
<dbReference type="InterPro" id="IPR051059">
    <property type="entry name" value="VerF-like"/>
</dbReference>
<dbReference type="GO" id="GO:0005634">
    <property type="term" value="C:nucleus"/>
    <property type="evidence" value="ECO:0007669"/>
    <property type="project" value="UniProtKB-SubCell"/>
</dbReference>
<evidence type="ECO:0000259" key="9">
    <source>
        <dbReference type="PROSITE" id="PS50157"/>
    </source>
</evidence>
<evidence type="ECO:0000256" key="7">
    <source>
        <dbReference type="PROSITE-ProRule" id="PRU00042"/>
    </source>
</evidence>
<dbReference type="PANTHER" id="PTHR40626">
    <property type="entry name" value="MIP31509P"/>
    <property type="match status" value="1"/>
</dbReference>
<reference evidence="11" key="1">
    <citation type="journal article" date="2014" name="BMC Genomics">
        <title>Genome characteristics reveal the impact of lichenization on lichen-forming fungus Endocarpon pusillum Hedwig (Verrucariales, Ascomycota).</title>
        <authorList>
            <person name="Wang Y.-Y."/>
            <person name="Liu B."/>
            <person name="Zhang X.-Y."/>
            <person name="Zhou Q.-M."/>
            <person name="Zhang T."/>
            <person name="Li H."/>
            <person name="Yu Y.-F."/>
            <person name="Zhang X.-L."/>
            <person name="Hao X.-Y."/>
            <person name="Wang M."/>
            <person name="Wang L."/>
            <person name="Wei J.-C."/>
        </authorList>
    </citation>
    <scope>NUCLEOTIDE SEQUENCE [LARGE SCALE GENOMIC DNA]</scope>
    <source>
        <strain evidence="11">Z07020 / HMAS-L-300199</strain>
    </source>
</reference>
<dbReference type="SUPFAM" id="SSF57667">
    <property type="entry name" value="beta-beta-alpha zinc fingers"/>
    <property type="match status" value="1"/>
</dbReference>
<feature type="compositionally biased region" description="Low complexity" evidence="8">
    <location>
        <begin position="201"/>
        <end position="214"/>
    </location>
</feature>
<dbReference type="EMBL" id="KE721500">
    <property type="protein sequence ID" value="ERF68676.1"/>
    <property type="molecule type" value="Genomic_DNA"/>
</dbReference>
<dbReference type="SMART" id="SM00355">
    <property type="entry name" value="ZnF_C2H2"/>
    <property type="match status" value="2"/>
</dbReference>
<dbReference type="InterPro" id="IPR007219">
    <property type="entry name" value="XnlR_reg_dom"/>
</dbReference>
<keyword evidence="4 7" id="KW-0863">Zinc-finger</keyword>